<dbReference type="SUPFAM" id="SSF51735">
    <property type="entry name" value="NAD(P)-binding Rossmann-fold domains"/>
    <property type="match status" value="1"/>
</dbReference>
<dbReference type="GO" id="GO:0008883">
    <property type="term" value="F:glutamyl-tRNA reductase activity"/>
    <property type="evidence" value="ECO:0007669"/>
    <property type="project" value="UniProtKB-UniRule"/>
</dbReference>
<proteinExistence type="inferred from homology"/>
<evidence type="ECO:0000256" key="6">
    <source>
        <dbReference type="ARBA" id="ARBA00023244"/>
    </source>
</evidence>
<keyword evidence="18" id="KW-1185">Reference proteome</keyword>
<feature type="binding site" evidence="8 10">
    <location>
        <begin position="51"/>
        <end position="54"/>
    </location>
    <ligand>
        <name>substrate</name>
    </ligand>
</feature>
<evidence type="ECO:0000256" key="10">
    <source>
        <dbReference type="PIRSR" id="PIRSR000445-2"/>
    </source>
</evidence>
<comment type="catalytic activity">
    <reaction evidence="7 8 13">
        <text>(S)-4-amino-5-oxopentanoate + tRNA(Glu) + NADP(+) = L-glutamyl-tRNA(Glu) + NADPH + H(+)</text>
        <dbReference type="Rhea" id="RHEA:12344"/>
        <dbReference type="Rhea" id="RHEA-COMP:9663"/>
        <dbReference type="Rhea" id="RHEA-COMP:9680"/>
        <dbReference type="ChEBI" id="CHEBI:15378"/>
        <dbReference type="ChEBI" id="CHEBI:57501"/>
        <dbReference type="ChEBI" id="CHEBI:57783"/>
        <dbReference type="ChEBI" id="CHEBI:58349"/>
        <dbReference type="ChEBI" id="CHEBI:78442"/>
        <dbReference type="ChEBI" id="CHEBI:78520"/>
        <dbReference type="EC" id="1.2.1.70"/>
    </reaction>
</comment>
<feature type="binding site" evidence="8 10">
    <location>
        <position position="118"/>
    </location>
    <ligand>
        <name>substrate</name>
    </ligand>
</feature>
<feature type="binding site" evidence="8 10">
    <location>
        <begin position="112"/>
        <end position="114"/>
    </location>
    <ligand>
        <name>substrate</name>
    </ligand>
</feature>
<dbReference type="SUPFAM" id="SSF69742">
    <property type="entry name" value="Glutamyl tRNA-reductase catalytic, N-terminal domain"/>
    <property type="match status" value="1"/>
</dbReference>
<evidence type="ECO:0000259" key="14">
    <source>
        <dbReference type="Pfam" id="PF00745"/>
    </source>
</evidence>
<organism evidence="17 18">
    <name type="scientific">Hydrotalea sandarakina</name>
    <dbReference type="NCBI Taxonomy" id="1004304"/>
    <lineage>
        <taxon>Bacteria</taxon>
        <taxon>Pseudomonadati</taxon>
        <taxon>Bacteroidota</taxon>
        <taxon>Chitinophagia</taxon>
        <taxon>Chitinophagales</taxon>
        <taxon>Chitinophagaceae</taxon>
        <taxon>Hydrotalea</taxon>
    </lineage>
</organism>
<evidence type="ECO:0000256" key="9">
    <source>
        <dbReference type="PIRSR" id="PIRSR000445-1"/>
    </source>
</evidence>
<evidence type="ECO:0000256" key="13">
    <source>
        <dbReference type="RuleBase" id="RU000584"/>
    </source>
</evidence>
<comment type="subunit">
    <text evidence="8">Homodimer.</text>
</comment>
<evidence type="ECO:0000256" key="1">
    <source>
        <dbReference type="ARBA" id="ARBA00005059"/>
    </source>
</evidence>
<dbReference type="FunFam" id="3.30.460.30:FF:000001">
    <property type="entry name" value="Glutamyl-tRNA reductase"/>
    <property type="match status" value="1"/>
</dbReference>
<dbReference type="SUPFAM" id="SSF69075">
    <property type="entry name" value="Glutamyl tRNA-reductase dimerization domain"/>
    <property type="match status" value="1"/>
</dbReference>
<evidence type="ECO:0000256" key="11">
    <source>
        <dbReference type="PIRSR" id="PIRSR000445-3"/>
    </source>
</evidence>
<feature type="active site" description="Nucleophile" evidence="8 9">
    <location>
        <position position="52"/>
    </location>
</feature>
<protein>
    <recommendedName>
        <fullName evidence="3 8">Glutamyl-tRNA reductase</fullName>
        <shortName evidence="8">GluTR</shortName>
        <ecNumber evidence="3 8">1.2.1.70</ecNumber>
    </recommendedName>
</protein>
<evidence type="ECO:0000259" key="15">
    <source>
        <dbReference type="Pfam" id="PF01488"/>
    </source>
</evidence>
<dbReference type="InterPro" id="IPR036291">
    <property type="entry name" value="NAD(P)-bd_dom_sf"/>
</dbReference>
<dbReference type="Gene3D" id="3.30.460.30">
    <property type="entry name" value="Glutamyl-tRNA reductase, N-terminal domain"/>
    <property type="match status" value="1"/>
</dbReference>
<evidence type="ECO:0000256" key="4">
    <source>
        <dbReference type="ARBA" id="ARBA00022857"/>
    </source>
</evidence>
<dbReference type="PANTHER" id="PTHR43013">
    <property type="entry name" value="GLUTAMYL-TRNA REDUCTASE"/>
    <property type="match status" value="1"/>
</dbReference>
<feature type="domain" description="Quinate/shikimate 5-dehydrogenase/glutamyl-tRNA reductase" evidence="15">
    <location>
        <begin position="172"/>
        <end position="299"/>
    </location>
</feature>
<keyword evidence="5 8" id="KW-0560">Oxidoreductase</keyword>
<dbReference type="InterPro" id="IPR018214">
    <property type="entry name" value="GluRdtase_CS"/>
</dbReference>
<dbReference type="InterPro" id="IPR015896">
    <property type="entry name" value="4pyrrol_synth_GluRdtase_dimer"/>
</dbReference>
<comment type="caution">
    <text evidence="17">The sequence shown here is derived from an EMBL/GenBank/DDBJ whole genome shotgun (WGS) entry which is preliminary data.</text>
</comment>
<comment type="similarity">
    <text evidence="2 8 13">Belongs to the glutamyl-tRNA reductase family.</text>
</comment>
<evidence type="ECO:0000256" key="3">
    <source>
        <dbReference type="ARBA" id="ARBA00012970"/>
    </source>
</evidence>
<dbReference type="AlphaFoldDB" id="A0A2W7S0W0"/>
<dbReference type="PROSITE" id="PS00747">
    <property type="entry name" value="GLUTR"/>
    <property type="match status" value="1"/>
</dbReference>
<dbReference type="InterPro" id="IPR006151">
    <property type="entry name" value="Shikm_DH/Glu-tRNA_Rdtase"/>
</dbReference>
<dbReference type="EMBL" id="QKZV01000002">
    <property type="protein sequence ID" value="PZX64596.1"/>
    <property type="molecule type" value="Genomic_DNA"/>
</dbReference>
<comment type="miscellaneous">
    <text evidence="8">During catalysis, the active site Cys acts as a nucleophile attacking the alpha-carbonyl group of tRNA-bound glutamate with the formation of a thioester intermediate between enzyme and glutamate, and the concomitant release of tRNA(Glu). The thioester intermediate is finally reduced by direct hydride transfer from NADPH, to form the product GSA.</text>
</comment>
<evidence type="ECO:0000313" key="18">
    <source>
        <dbReference type="Proteomes" id="UP000249720"/>
    </source>
</evidence>
<dbReference type="EC" id="1.2.1.70" evidence="3 8"/>
<dbReference type="UniPathway" id="UPA00251">
    <property type="reaction ID" value="UER00316"/>
</dbReference>
<feature type="site" description="Important for activity" evidence="8 12">
    <location>
        <position position="97"/>
    </location>
</feature>
<dbReference type="Pfam" id="PF05201">
    <property type="entry name" value="GlutR_N"/>
    <property type="match status" value="1"/>
</dbReference>
<dbReference type="GO" id="GO:0019353">
    <property type="term" value="P:protoporphyrinogen IX biosynthetic process from glutamate"/>
    <property type="evidence" value="ECO:0007669"/>
    <property type="project" value="TreeGrafter"/>
</dbReference>
<dbReference type="PIRSF" id="PIRSF000445">
    <property type="entry name" value="4pyrrol_synth_GluRdtase"/>
    <property type="match status" value="1"/>
</dbReference>
<accession>A0A2W7S0W0</accession>
<dbReference type="InterPro" id="IPR015895">
    <property type="entry name" value="4pyrrol_synth_GluRdtase_N"/>
</dbReference>
<dbReference type="GO" id="GO:0050661">
    <property type="term" value="F:NADP binding"/>
    <property type="evidence" value="ECO:0007669"/>
    <property type="project" value="InterPro"/>
</dbReference>
<dbReference type="PANTHER" id="PTHR43013:SF1">
    <property type="entry name" value="GLUTAMYL-TRNA REDUCTASE"/>
    <property type="match status" value="1"/>
</dbReference>
<dbReference type="Pfam" id="PF01488">
    <property type="entry name" value="Shikimate_DH"/>
    <property type="match status" value="1"/>
</dbReference>
<feature type="binding site" evidence="8 10">
    <location>
        <position position="107"/>
    </location>
    <ligand>
        <name>substrate</name>
    </ligand>
</feature>
<dbReference type="Pfam" id="PF00745">
    <property type="entry name" value="GlutR_dimer"/>
    <property type="match status" value="1"/>
</dbReference>
<sequence length="405" mass="45106">MNLSNFFAIGINYKKNDASVRGQFAISTEQYAAILQKAVDYAIKELVILSTCNRTEIYGIAQQPEDLIHLLCSETIGSEALFMERCYIKQGKEAIHHIFTVSAGLDSQILGDYEIVGQMKLAVKFAKEKGFVGSFLERLFNTVLQSSKTIKNQTALSGGTVSVSFAAIQYLKEHLQDIPNKNILLIGTGKIGKNTCKNLIDYLNTTNITLINRTNEKAIELANELGIGTANFHHLPSLVDKADVIIVATNSETPILYKENFEHSGKKILIDLSIPNNIDPNTAQLSHIALVNVDDLAKINDATLQMRQAEVPKALAIIQEFEAEFMEWLDSRKFVPVIKAVKKKLEDMNNCEMFHAVYATKQHQTSTDEAVQKAVKNMAVKLRTQYQPGCNFIEAINDFITISSN</sequence>
<feature type="domain" description="Glutamyl-tRNA reductase N-terminal" evidence="16">
    <location>
        <begin position="9"/>
        <end position="154"/>
    </location>
</feature>
<dbReference type="Proteomes" id="UP000249720">
    <property type="component" value="Unassembled WGS sequence"/>
</dbReference>
<keyword evidence="6 8" id="KW-0627">Porphyrin biosynthesis</keyword>
<gene>
    <name evidence="8" type="primary">hemA</name>
    <name evidence="17" type="ORF">LX80_00793</name>
</gene>
<evidence type="ECO:0000259" key="16">
    <source>
        <dbReference type="Pfam" id="PF05201"/>
    </source>
</evidence>
<evidence type="ECO:0000256" key="12">
    <source>
        <dbReference type="PIRSR" id="PIRSR000445-4"/>
    </source>
</evidence>
<feature type="domain" description="Tetrapyrrole biosynthesis glutamyl-tRNA reductase dimerisation" evidence="14">
    <location>
        <begin position="313"/>
        <end position="382"/>
    </location>
</feature>
<dbReference type="InterPro" id="IPR036453">
    <property type="entry name" value="GluRdtase_dimer_dom_sf"/>
</dbReference>
<evidence type="ECO:0000256" key="7">
    <source>
        <dbReference type="ARBA" id="ARBA00047464"/>
    </source>
</evidence>
<evidence type="ECO:0000313" key="17">
    <source>
        <dbReference type="EMBL" id="PZX64596.1"/>
    </source>
</evidence>
<comment type="pathway">
    <text evidence="1 8 13">Porphyrin-containing compound metabolism; protoporphyrin-IX biosynthesis; 5-aminolevulinate from L-glutamyl-tRNA(Glu): step 1/2.</text>
</comment>
<evidence type="ECO:0000256" key="5">
    <source>
        <dbReference type="ARBA" id="ARBA00023002"/>
    </source>
</evidence>
<dbReference type="InterPro" id="IPR036343">
    <property type="entry name" value="GluRdtase_N_sf"/>
</dbReference>
<evidence type="ECO:0000256" key="8">
    <source>
        <dbReference type="HAMAP-Rule" id="MF_00087"/>
    </source>
</evidence>
<dbReference type="HAMAP" id="MF_00087">
    <property type="entry name" value="Glu_tRNA_reductase"/>
    <property type="match status" value="1"/>
</dbReference>
<reference evidence="17 18" key="1">
    <citation type="submission" date="2018-06" db="EMBL/GenBank/DDBJ databases">
        <title>Genomic Encyclopedia of Archaeal and Bacterial Type Strains, Phase II (KMG-II): from individual species to whole genera.</title>
        <authorList>
            <person name="Goeker M."/>
        </authorList>
    </citation>
    <scope>NUCLEOTIDE SEQUENCE [LARGE SCALE GENOMIC DNA]</scope>
    <source>
        <strain evidence="17 18">DSM 23241</strain>
    </source>
</reference>
<evidence type="ECO:0000256" key="2">
    <source>
        <dbReference type="ARBA" id="ARBA00005916"/>
    </source>
</evidence>
<comment type="function">
    <text evidence="8">Catalyzes the NADPH-dependent reduction of glutamyl-tRNA(Glu) to glutamate 1-semialdehyde (GSA).</text>
</comment>
<dbReference type="Gene3D" id="3.40.50.720">
    <property type="entry name" value="NAD(P)-binding Rossmann-like Domain"/>
    <property type="match status" value="1"/>
</dbReference>
<keyword evidence="4 8" id="KW-0521">NADP</keyword>
<feature type="binding site" evidence="8 11">
    <location>
        <begin position="187"/>
        <end position="192"/>
    </location>
    <ligand>
        <name>NADP(+)</name>
        <dbReference type="ChEBI" id="CHEBI:58349"/>
    </ligand>
</feature>
<comment type="domain">
    <text evidence="8">Possesses an unusual extended V-shaped dimeric structure with each monomer consisting of three distinct domains arranged along a curved 'spinal' alpha-helix. The N-terminal catalytic domain specifically recognizes the glutamate moiety of the substrate. The second domain is the NADPH-binding domain, and the third C-terminal domain is responsible for dimerization.</text>
</comment>
<dbReference type="NCBIfam" id="TIGR01035">
    <property type="entry name" value="hemA"/>
    <property type="match status" value="1"/>
</dbReference>
<dbReference type="InterPro" id="IPR000343">
    <property type="entry name" value="4pyrrol_synth_GluRdtase"/>
</dbReference>
<name>A0A2W7S0W0_9BACT</name>